<feature type="domain" description="PBP" evidence="4">
    <location>
        <begin position="228"/>
        <end position="517"/>
    </location>
</feature>
<keyword evidence="6" id="KW-1185">Reference proteome</keyword>
<gene>
    <name evidence="5" type="ORF">ACH429_16545</name>
</gene>
<accession>A0ABW7USU5</accession>
<dbReference type="PANTHER" id="PTHR30570:SF1">
    <property type="entry name" value="PHOSPHATE-BINDING PROTEIN PSTS"/>
    <property type="match status" value="1"/>
</dbReference>
<evidence type="ECO:0000313" key="5">
    <source>
        <dbReference type="EMBL" id="MFI1965692.1"/>
    </source>
</evidence>
<proteinExistence type="predicted"/>
<feature type="transmembrane region" description="Helical" evidence="3">
    <location>
        <begin position="202"/>
        <end position="223"/>
    </location>
</feature>
<protein>
    <submittedName>
        <fullName evidence="5">PstS family phosphate ABC transporter substrate-binding protein</fullName>
    </submittedName>
</protein>
<feature type="compositionally biased region" description="Gly residues" evidence="2">
    <location>
        <begin position="285"/>
        <end position="317"/>
    </location>
</feature>
<dbReference type="InterPro" id="IPR050811">
    <property type="entry name" value="Phosphate_ABC_transporter"/>
</dbReference>
<comment type="caution">
    <text evidence="5">The sequence shown here is derived from an EMBL/GenBank/DDBJ whole genome shotgun (WGS) entry which is preliminary data.</text>
</comment>
<feature type="transmembrane region" description="Helical" evidence="3">
    <location>
        <begin position="6"/>
        <end position="27"/>
    </location>
</feature>
<reference evidence="5 6" key="1">
    <citation type="submission" date="2024-10" db="EMBL/GenBank/DDBJ databases">
        <title>The Natural Products Discovery Center: Release of the First 8490 Sequenced Strains for Exploring Actinobacteria Biosynthetic Diversity.</title>
        <authorList>
            <person name="Kalkreuter E."/>
            <person name="Kautsar S.A."/>
            <person name="Yang D."/>
            <person name="Bader C.D."/>
            <person name="Teijaro C.N."/>
            <person name="Fluegel L."/>
            <person name="Davis C.M."/>
            <person name="Simpson J.R."/>
            <person name="Lauterbach L."/>
            <person name="Steele A.D."/>
            <person name="Gui C."/>
            <person name="Meng S."/>
            <person name="Li G."/>
            <person name="Viehrig K."/>
            <person name="Ye F."/>
            <person name="Su P."/>
            <person name="Kiefer A.F."/>
            <person name="Nichols A."/>
            <person name="Cepeda A.J."/>
            <person name="Yan W."/>
            <person name="Fan B."/>
            <person name="Jiang Y."/>
            <person name="Adhikari A."/>
            <person name="Zheng C.-J."/>
            <person name="Schuster L."/>
            <person name="Cowan T.M."/>
            <person name="Smanski M.J."/>
            <person name="Chevrette M.G."/>
            <person name="De Carvalho L.P.S."/>
            <person name="Shen B."/>
        </authorList>
    </citation>
    <scope>NUCLEOTIDE SEQUENCE [LARGE SCALE GENOMIC DNA]</scope>
    <source>
        <strain evidence="5 6">NPDC020327</strain>
    </source>
</reference>
<keyword evidence="3" id="KW-1133">Transmembrane helix</keyword>
<evidence type="ECO:0000313" key="6">
    <source>
        <dbReference type="Proteomes" id="UP001611548"/>
    </source>
</evidence>
<sequence>MDDFPWDVTLAVLGVVVPIGAALYEFVVNGRKRLGYRVQMDTIATDAVHSQYAGALQQLREADGTRLVAPSFVLLRIENNGATHIDTSDYAVLDDDKVGIRLSFPGRRVAGMVVTELSDDFLRPSFSEDSGLRVRNGVVELPKVPLNRGAHYKVLAALEATSQDGRVPADFEAPEIVGGIKGGVGNGGIQETKSRTGTSWQAIALVCFLVLVILAQVTVSLTGKNSSAPLDCASGKVALTGSTAFAPVLREAAESYAKTCPEAEFAVETRGSAEGVRGLDRAGREGGTGAGGGGDGSSGGGGGTGARAGGGGGTGAGDGSVNDRLAFSDGVKADGYPRLLPRPIAFSLFTLVVSEEAGVEDLSLAQIRRLYAGDIANWKEIGGNDLPVRLVGRYSNSGTRKTFEERILDGRREPGDTSDDCRDLASGAPRGLVRCARGSTDEVLDAVARTPGALGYSEVGAAADRDDLRLVRIDGHRADLAGADRGAYPFWQTEYAYTYGEPAADSLAASFLRYLTNEVGQDVVRSHGHRPCAELRNPVLCRPS</sequence>
<keyword evidence="3" id="KW-0812">Transmembrane</keyword>
<evidence type="ECO:0000256" key="3">
    <source>
        <dbReference type="SAM" id="Phobius"/>
    </source>
</evidence>
<dbReference type="RefSeq" id="WP_398718529.1">
    <property type="nucleotide sequence ID" value="NZ_JBIRWE010000006.1"/>
</dbReference>
<feature type="region of interest" description="Disordered" evidence="2">
    <location>
        <begin position="271"/>
        <end position="317"/>
    </location>
</feature>
<dbReference type="SUPFAM" id="SSF53850">
    <property type="entry name" value="Periplasmic binding protein-like II"/>
    <property type="match status" value="1"/>
</dbReference>
<dbReference type="InterPro" id="IPR024370">
    <property type="entry name" value="PBP_domain"/>
</dbReference>
<dbReference type="Gene3D" id="3.40.190.10">
    <property type="entry name" value="Periplasmic binding protein-like II"/>
    <property type="match status" value="3"/>
</dbReference>
<evidence type="ECO:0000256" key="2">
    <source>
        <dbReference type="SAM" id="MobiDB-lite"/>
    </source>
</evidence>
<dbReference type="PANTHER" id="PTHR30570">
    <property type="entry name" value="PERIPLASMIC PHOSPHATE BINDING COMPONENT OF PHOSPHATE ABC TRANSPORTER"/>
    <property type="match status" value="1"/>
</dbReference>
<dbReference type="Proteomes" id="UP001611548">
    <property type="component" value="Unassembled WGS sequence"/>
</dbReference>
<evidence type="ECO:0000256" key="1">
    <source>
        <dbReference type="ARBA" id="ARBA00022729"/>
    </source>
</evidence>
<dbReference type="EMBL" id="JBIRWE010000006">
    <property type="protein sequence ID" value="MFI1965692.1"/>
    <property type="molecule type" value="Genomic_DNA"/>
</dbReference>
<dbReference type="Pfam" id="PF12849">
    <property type="entry name" value="PBP_like_2"/>
    <property type="match status" value="1"/>
</dbReference>
<evidence type="ECO:0000259" key="4">
    <source>
        <dbReference type="Pfam" id="PF12849"/>
    </source>
</evidence>
<organism evidence="5 6">
    <name type="scientific">Streptomyces pathocidini</name>
    <dbReference type="NCBI Taxonomy" id="1650571"/>
    <lineage>
        <taxon>Bacteria</taxon>
        <taxon>Bacillati</taxon>
        <taxon>Actinomycetota</taxon>
        <taxon>Actinomycetes</taxon>
        <taxon>Kitasatosporales</taxon>
        <taxon>Streptomycetaceae</taxon>
        <taxon>Streptomyces</taxon>
    </lineage>
</organism>
<keyword evidence="3" id="KW-0472">Membrane</keyword>
<keyword evidence="1" id="KW-0732">Signal</keyword>
<name>A0ABW7USU5_9ACTN</name>